<feature type="compositionally biased region" description="Basic residues" evidence="1">
    <location>
        <begin position="46"/>
        <end position="64"/>
    </location>
</feature>
<dbReference type="VEuPathDB" id="FungiDB:PSHT_01511"/>
<keyword evidence="3" id="KW-1185">Reference proteome</keyword>
<evidence type="ECO:0000313" key="2">
    <source>
        <dbReference type="EMBL" id="POW22171.1"/>
    </source>
</evidence>
<dbReference type="OrthoDB" id="10564055at2759"/>
<comment type="caution">
    <text evidence="2">The sequence shown here is derived from an EMBL/GenBank/DDBJ whole genome shotgun (WGS) entry which is preliminary data.</text>
</comment>
<dbReference type="AlphaFoldDB" id="A0A2S4WK90"/>
<accession>A0A2S4WK90</accession>
<reference evidence="3" key="2">
    <citation type="journal article" date="2018" name="BMC Genomics">
        <title>Genomic insights into host adaptation between the wheat stripe rust pathogen (Puccinia striiformis f. sp. tritici) and the barley stripe rust pathogen (Puccinia striiformis f. sp. hordei).</title>
        <authorList>
            <person name="Xia C."/>
            <person name="Wang M."/>
            <person name="Yin C."/>
            <person name="Cornejo O.E."/>
            <person name="Hulbert S.H."/>
            <person name="Chen X."/>
        </authorList>
    </citation>
    <scope>NUCLEOTIDE SEQUENCE [LARGE SCALE GENOMIC DNA]</scope>
    <source>
        <strain evidence="3">93TX-2</strain>
    </source>
</reference>
<dbReference type="Proteomes" id="UP000238274">
    <property type="component" value="Unassembled WGS sequence"/>
</dbReference>
<dbReference type="EMBL" id="PKSM01000012">
    <property type="protein sequence ID" value="POW22171.1"/>
    <property type="molecule type" value="Genomic_DNA"/>
</dbReference>
<gene>
    <name evidence="2" type="ORF">PSHT_01511</name>
</gene>
<reference evidence="3" key="3">
    <citation type="journal article" date="2018" name="Mol. Plant Microbe Interact.">
        <title>Genome sequence resources for the wheat stripe rust pathogen (Puccinia striiformis f. sp. tritici) and the barley stripe rust pathogen (Puccinia striiformis f. sp. hordei).</title>
        <authorList>
            <person name="Xia C."/>
            <person name="Wang M."/>
            <person name="Yin C."/>
            <person name="Cornejo O.E."/>
            <person name="Hulbert S.H."/>
            <person name="Chen X."/>
        </authorList>
    </citation>
    <scope>NUCLEOTIDE SEQUENCE [LARGE SCALE GENOMIC DNA]</scope>
    <source>
        <strain evidence="3">93TX-2</strain>
    </source>
</reference>
<proteinExistence type="predicted"/>
<feature type="region of interest" description="Disordered" evidence="1">
    <location>
        <begin position="1"/>
        <end position="64"/>
    </location>
</feature>
<protein>
    <submittedName>
        <fullName evidence="2">Uncharacterized protein</fullName>
    </submittedName>
</protein>
<feature type="compositionally biased region" description="Basic and acidic residues" evidence="1">
    <location>
        <begin position="133"/>
        <end position="150"/>
    </location>
</feature>
<sequence length="265" mass="28842">MKSNTNQLDPSLFQLSAEPSKDTSTAAEIQPLTAPAPIKSSSTHKTPVKPTRKKVAAKKAHPKKKLAKLRLNPIEWYDLGYRLFTGTYAKGKTALRPGELPVSPSDPIHESSGNQSGLLGLSANSIKHRQSKWAKEDTSSDDDAVKEVEPCTRTPAPKRIRGSKYNIFKSGVESIVGAIRETGTVAPDVKPIKADDEKPGQTSNRSKIEALDLMASMFLAEVSTHEYVQYITVVESEANAKIFISLASSTNVMVCKAWLDNHLSA</sequence>
<dbReference type="VEuPathDB" id="FungiDB:PSTT_08106"/>
<evidence type="ECO:0000313" key="3">
    <source>
        <dbReference type="Proteomes" id="UP000238274"/>
    </source>
</evidence>
<name>A0A2S4WK90_9BASI</name>
<evidence type="ECO:0000256" key="1">
    <source>
        <dbReference type="SAM" id="MobiDB-lite"/>
    </source>
</evidence>
<feature type="region of interest" description="Disordered" evidence="1">
    <location>
        <begin position="130"/>
        <end position="157"/>
    </location>
</feature>
<organism evidence="2 3">
    <name type="scientific">Puccinia striiformis</name>
    <dbReference type="NCBI Taxonomy" id="27350"/>
    <lineage>
        <taxon>Eukaryota</taxon>
        <taxon>Fungi</taxon>
        <taxon>Dikarya</taxon>
        <taxon>Basidiomycota</taxon>
        <taxon>Pucciniomycotina</taxon>
        <taxon>Pucciniomycetes</taxon>
        <taxon>Pucciniales</taxon>
        <taxon>Pucciniaceae</taxon>
        <taxon>Puccinia</taxon>
    </lineage>
</organism>
<reference evidence="2 3" key="1">
    <citation type="submission" date="2017-12" db="EMBL/GenBank/DDBJ databases">
        <title>Gene loss provides genomic basis for host adaptation in cereal stripe rust fungi.</title>
        <authorList>
            <person name="Xia C."/>
        </authorList>
    </citation>
    <scope>NUCLEOTIDE SEQUENCE [LARGE SCALE GENOMIC DNA]</scope>
    <source>
        <strain evidence="2 3">93TX-2</strain>
    </source>
</reference>